<protein>
    <submittedName>
        <fullName evidence="5">Putative polyketide hydroxylase</fullName>
    </submittedName>
</protein>
<reference evidence="6" key="1">
    <citation type="submission" date="2016-06" db="EMBL/GenBank/DDBJ databases">
        <authorList>
            <person name="Varghese N."/>
            <person name="Submissions Spin"/>
        </authorList>
    </citation>
    <scope>NUCLEOTIDE SEQUENCE [LARGE SCALE GENOMIC DNA]</scope>
    <source>
        <strain evidence="6">DSM 43816</strain>
    </source>
</reference>
<dbReference type="PRINTS" id="PR00420">
    <property type="entry name" value="RNGMNOXGNASE"/>
</dbReference>
<organism evidence="5 6">
    <name type="scientific">Micromonospora echinospora</name>
    <name type="common">Micromonospora purpurea</name>
    <dbReference type="NCBI Taxonomy" id="1877"/>
    <lineage>
        <taxon>Bacteria</taxon>
        <taxon>Bacillati</taxon>
        <taxon>Actinomycetota</taxon>
        <taxon>Actinomycetes</taxon>
        <taxon>Micromonosporales</taxon>
        <taxon>Micromonosporaceae</taxon>
        <taxon>Micromonospora</taxon>
    </lineage>
</organism>
<feature type="domain" description="FAD-binding" evidence="4">
    <location>
        <begin position="6"/>
        <end position="359"/>
    </location>
</feature>
<dbReference type="OrthoDB" id="3647401at2"/>
<dbReference type="InterPro" id="IPR036188">
    <property type="entry name" value="FAD/NAD-bd_sf"/>
</dbReference>
<dbReference type="SUPFAM" id="SSF51905">
    <property type="entry name" value="FAD/NAD(P)-binding domain"/>
    <property type="match status" value="1"/>
</dbReference>
<sequence>MYDETTPVLIVGGGVVGLSTSLFLSAHGVRSVLVERHPGTAIHPRAWGWYPRTLELYRSVGLTDAIYAESAGFAGHVLNGKVESLTGREIHMSRIPDEEDVSDISPIERLVSLPQDRIEPLVLDRAYELGADIRFGAELVDLAQDDEGVTATVADRKTGTRRTIRAEYLVAADGTHSPIRERLGIRRHGRGVVRHQMSILFRADLTGPLAGRRFAICQVENDRVEGILGHDDSLGQGTLIVTYHPEKGERPEDFTDERCVELVRAAVGVPDLEVGLRSVMPWEMGALVAERFTDGRIFLVGDAAHVVPPVGGYGANTGIHDAHNLAWKLHAVLTGSASPTLLASYDAERHPVGVTVMTQAGLRLATRGGFATPEQKAAVRDTLMVTFGYVYDSSAVVAEPGDTVPAAPPGPGGIRTAALVDPRQLGGRPGTRAPHVWLRLDGKRISTLDLFGRRPVLLLGSAGEPWRAAATAAAKRLGVDLDVHRIGADLVEDDRPWHDTYGVTAQGAVLVRPDGFVCWRSPADAEPTESTVERVLTALLHP</sequence>
<dbReference type="InParanoid" id="A0A1C5AAC3"/>
<dbReference type="Pfam" id="PF21274">
    <property type="entry name" value="Rng_hyd_C"/>
    <property type="match status" value="1"/>
</dbReference>
<dbReference type="Gene3D" id="3.40.30.120">
    <property type="match status" value="1"/>
</dbReference>
<dbReference type="AlphaFoldDB" id="A0A1C5AAC3"/>
<dbReference type="InterPro" id="IPR002938">
    <property type="entry name" value="FAD-bd"/>
</dbReference>
<dbReference type="EMBL" id="LT607413">
    <property type="protein sequence ID" value="SCF42099.1"/>
    <property type="molecule type" value="Genomic_DNA"/>
</dbReference>
<evidence type="ECO:0000313" key="6">
    <source>
        <dbReference type="Proteomes" id="UP000198253"/>
    </source>
</evidence>
<proteinExistence type="predicted"/>
<dbReference type="Pfam" id="PF01494">
    <property type="entry name" value="FAD_binding_3"/>
    <property type="match status" value="1"/>
</dbReference>
<dbReference type="Gene3D" id="3.50.50.60">
    <property type="entry name" value="FAD/NAD(P)-binding domain"/>
    <property type="match status" value="1"/>
</dbReference>
<keyword evidence="6" id="KW-1185">Reference proteome</keyword>
<accession>A0A1C5AAC3</accession>
<evidence type="ECO:0000256" key="2">
    <source>
        <dbReference type="ARBA" id="ARBA00022630"/>
    </source>
</evidence>
<dbReference type="PANTHER" id="PTHR43004:SF19">
    <property type="entry name" value="BINDING MONOOXYGENASE, PUTATIVE (JCVI)-RELATED"/>
    <property type="match status" value="1"/>
</dbReference>
<dbReference type="Proteomes" id="UP000198253">
    <property type="component" value="Chromosome I"/>
</dbReference>
<dbReference type="InterPro" id="IPR050641">
    <property type="entry name" value="RIFMO-like"/>
</dbReference>
<dbReference type="PANTHER" id="PTHR43004">
    <property type="entry name" value="TRK SYSTEM POTASSIUM UPTAKE PROTEIN"/>
    <property type="match status" value="1"/>
</dbReference>
<dbReference type="GO" id="GO:0071949">
    <property type="term" value="F:FAD binding"/>
    <property type="evidence" value="ECO:0007669"/>
    <property type="project" value="InterPro"/>
</dbReference>
<evidence type="ECO:0000313" key="5">
    <source>
        <dbReference type="EMBL" id="SCF42099.1"/>
    </source>
</evidence>
<comment type="cofactor">
    <cofactor evidence="1">
        <name>FAD</name>
        <dbReference type="ChEBI" id="CHEBI:57692"/>
    </cofactor>
</comment>
<name>A0A1C5AAC3_MICEC</name>
<keyword evidence="2" id="KW-0285">Flavoprotein</keyword>
<gene>
    <name evidence="5" type="ORF">GA0070618_6613</name>
</gene>
<keyword evidence="3" id="KW-0274">FAD</keyword>
<dbReference type="FunCoup" id="A0A1C5AAC3">
    <property type="interactions" value="92"/>
</dbReference>
<dbReference type="GO" id="GO:0016709">
    <property type="term" value="F:oxidoreductase activity, acting on paired donors, with incorporation or reduction of molecular oxygen, NAD(P)H as one donor, and incorporation of one atom of oxygen"/>
    <property type="evidence" value="ECO:0007669"/>
    <property type="project" value="UniProtKB-ARBA"/>
</dbReference>
<evidence type="ECO:0000256" key="1">
    <source>
        <dbReference type="ARBA" id="ARBA00001974"/>
    </source>
</evidence>
<dbReference type="Gene3D" id="3.30.9.10">
    <property type="entry name" value="D-Amino Acid Oxidase, subunit A, domain 2"/>
    <property type="match status" value="1"/>
</dbReference>
<evidence type="ECO:0000259" key="4">
    <source>
        <dbReference type="Pfam" id="PF01494"/>
    </source>
</evidence>
<dbReference type="RefSeq" id="WP_088985104.1">
    <property type="nucleotide sequence ID" value="NZ_LT607413.1"/>
</dbReference>
<evidence type="ECO:0000256" key="3">
    <source>
        <dbReference type="ARBA" id="ARBA00022827"/>
    </source>
</evidence>